<dbReference type="EMBL" id="CP127526">
    <property type="protein sequence ID" value="XRI72633.1"/>
    <property type="molecule type" value="Genomic_DNA"/>
</dbReference>
<name>A0ACD5HEB5_9PROT</name>
<sequence length="53" mass="5361">MAVLVVGRIQARLVGDPVVVPLGVQSLGRREDQAGVVAMLQVGQAGAVVLPGN</sequence>
<gene>
    <name evidence="1" type="ORF">HHS34_009265</name>
</gene>
<organism evidence="1 2">
    <name type="scientific">Acidithiobacillus montserratensis</name>
    <dbReference type="NCBI Taxonomy" id="2729135"/>
    <lineage>
        <taxon>Bacteria</taxon>
        <taxon>Pseudomonadati</taxon>
        <taxon>Pseudomonadota</taxon>
        <taxon>Acidithiobacillia</taxon>
        <taxon>Acidithiobacillales</taxon>
        <taxon>Acidithiobacillaceae</taxon>
        <taxon>Acidithiobacillus</taxon>
    </lineage>
</organism>
<reference evidence="1 2" key="1">
    <citation type="journal article" date="2021" name="ISME J.">
        <title>Genomic evolution of the class Acidithiobacillia: deep-branching Proteobacteria living in extreme acidic conditions.</title>
        <authorList>
            <person name="Moya-Beltran A."/>
            <person name="Beard S."/>
            <person name="Rojas-Villalobos C."/>
            <person name="Issotta F."/>
            <person name="Gallardo Y."/>
            <person name="Ulloa R."/>
            <person name="Giaveno A."/>
            <person name="Degli Esposti M."/>
            <person name="Johnson D.B."/>
            <person name="Quatrini R."/>
        </authorList>
    </citation>
    <scope>NUCLEOTIDE SEQUENCE [LARGE SCALE GENOMIC DNA]</scope>
    <source>
        <strain evidence="1 2">GG1-14</strain>
    </source>
</reference>
<protein>
    <submittedName>
        <fullName evidence="1">Uncharacterized protein</fullName>
    </submittedName>
</protein>
<proteinExistence type="predicted"/>
<evidence type="ECO:0000313" key="2">
    <source>
        <dbReference type="Proteomes" id="UP001195965"/>
    </source>
</evidence>
<evidence type="ECO:0000313" key="1">
    <source>
        <dbReference type="EMBL" id="XRI72633.1"/>
    </source>
</evidence>
<keyword evidence="2" id="KW-1185">Reference proteome</keyword>
<dbReference type="Proteomes" id="UP001195965">
    <property type="component" value="Chromosome"/>
</dbReference>
<accession>A0ACD5HEB5</accession>